<dbReference type="EMBL" id="RHFK02000003">
    <property type="protein sequence ID" value="TWW78666.1"/>
    <property type="molecule type" value="Genomic_DNA"/>
</dbReference>
<dbReference type="Proteomes" id="UP000324091">
    <property type="component" value="Chromosome 11"/>
</dbReference>
<evidence type="ECO:0000256" key="1">
    <source>
        <dbReference type="SAM" id="MobiDB-lite"/>
    </source>
</evidence>
<organism evidence="2 3">
    <name type="scientific">Takifugu flavidus</name>
    <name type="common">sansaifugu</name>
    <dbReference type="NCBI Taxonomy" id="433684"/>
    <lineage>
        <taxon>Eukaryota</taxon>
        <taxon>Metazoa</taxon>
        <taxon>Chordata</taxon>
        <taxon>Craniata</taxon>
        <taxon>Vertebrata</taxon>
        <taxon>Euteleostomi</taxon>
        <taxon>Actinopterygii</taxon>
        <taxon>Neopterygii</taxon>
        <taxon>Teleostei</taxon>
        <taxon>Neoteleostei</taxon>
        <taxon>Acanthomorphata</taxon>
        <taxon>Eupercaria</taxon>
        <taxon>Tetraodontiformes</taxon>
        <taxon>Tetradontoidea</taxon>
        <taxon>Tetraodontidae</taxon>
        <taxon>Takifugu</taxon>
    </lineage>
</organism>
<protein>
    <submittedName>
        <fullName evidence="2">Uncharacterized protein</fullName>
    </submittedName>
</protein>
<comment type="caution">
    <text evidence="2">The sequence shown here is derived from an EMBL/GenBank/DDBJ whole genome shotgun (WGS) entry which is preliminary data.</text>
</comment>
<reference evidence="2 3" key="1">
    <citation type="submission" date="2019-04" db="EMBL/GenBank/DDBJ databases">
        <title>Chromosome genome assembly for Takifugu flavidus.</title>
        <authorList>
            <person name="Xiao S."/>
        </authorList>
    </citation>
    <scope>NUCLEOTIDE SEQUENCE [LARGE SCALE GENOMIC DNA]</scope>
    <source>
        <strain evidence="2">HTHZ2018</strain>
        <tissue evidence="2">Muscle</tissue>
    </source>
</reference>
<keyword evidence="3" id="KW-1185">Reference proteome</keyword>
<name>A0A5C6PIE6_9TELE</name>
<sequence>MSRNQIQRLIVEQTTRGGPAAQEYGFSRQTMMSPLPCDRARFHRQINYSQRLIGSAESRSLNGSSSSKSSRK</sequence>
<evidence type="ECO:0000313" key="2">
    <source>
        <dbReference type="EMBL" id="TWW78666.1"/>
    </source>
</evidence>
<dbReference type="AlphaFoldDB" id="A0A5C6PIE6"/>
<feature type="region of interest" description="Disordered" evidence="1">
    <location>
        <begin position="53"/>
        <end position="72"/>
    </location>
</feature>
<proteinExistence type="predicted"/>
<feature type="compositionally biased region" description="Low complexity" evidence="1">
    <location>
        <begin position="55"/>
        <end position="72"/>
    </location>
</feature>
<evidence type="ECO:0000313" key="3">
    <source>
        <dbReference type="Proteomes" id="UP000324091"/>
    </source>
</evidence>
<accession>A0A5C6PIE6</accession>
<gene>
    <name evidence="2" type="ORF">D4764_11G0007870</name>
</gene>